<feature type="compositionally biased region" description="Basic and acidic residues" evidence="2">
    <location>
        <begin position="159"/>
        <end position="175"/>
    </location>
</feature>
<name>A0ABR1JEJ6_9AGAR</name>
<sequence length="383" mass="43340">MSKGRGVSTGGLFDLKAELAKQEQEAARNKASGNSRIVGRERPGKKPTIWSRQNAGVQARAVRDLEEDIAARRQVESARSILERKARTYDKLRRGKGAGLTEEQFSNSLVDFESKVSDVWESDSDDVDESLTVPQPYEDDPIVEYQDEFGRSHSAPKSEVPREFLPDQNKEKEKVHDDEVIYNPANPFAYTYEPTFERVEKITQEYTEENNPLDVHYDPSREVREKGAAFYNLPGNEEERRQKMEELRSERMKTKDIRRETGAIDIRPGEVEGMREGESVKKGTKRWNTDREARKEMLAAKRRKMQGIEDANPSSSKSDQAESAICKAVAPSPADITADPLASLEASVQRATKRAEIEPSSHDDADTFLASLEKDIGFGKRER</sequence>
<reference evidence="3 4" key="1">
    <citation type="submission" date="2024-01" db="EMBL/GenBank/DDBJ databases">
        <title>A draft genome for the cacao thread blight pathogen Marasmiellus scandens.</title>
        <authorList>
            <person name="Baruah I.K."/>
            <person name="Leung J."/>
            <person name="Bukari Y."/>
            <person name="Amoako-Attah I."/>
            <person name="Meinhardt L.W."/>
            <person name="Bailey B.A."/>
            <person name="Cohen S.P."/>
        </authorList>
    </citation>
    <scope>NUCLEOTIDE SEQUENCE [LARGE SCALE GENOMIC DNA]</scope>
    <source>
        <strain evidence="3 4">GH-19</strain>
    </source>
</reference>
<evidence type="ECO:0000256" key="2">
    <source>
        <dbReference type="SAM" id="MobiDB-lite"/>
    </source>
</evidence>
<dbReference type="PANTHER" id="PTHR15885:SF1">
    <property type="entry name" value="COILED-COIL DOMAIN-CONTAINING PROTEIN 174"/>
    <property type="match status" value="1"/>
</dbReference>
<proteinExistence type="predicted"/>
<accession>A0ABR1JEJ6</accession>
<gene>
    <name evidence="3" type="ORF">VKT23_011415</name>
</gene>
<feature type="region of interest" description="Disordered" evidence="2">
    <location>
        <begin position="229"/>
        <end position="326"/>
    </location>
</feature>
<feature type="region of interest" description="Disordered" evidence="2">
    <location>
        <begin position="24"/>
        <end position="54"/>
    </location>
</feature>
<dbReference type="InterPro" id="IPR025066">
    <property type="entry name" value="CCDC174-like"/>
</dbReference>
<dbReference type="PANTHER" id="PTHR15885">
    <property type="entry name" value="COILED-COIL DOMAIN-CONTAINING PROTEIN 174"/>
    <property type="match status" value="1"/>
</dbReference>
<evidence type="ECO:0000313" key="3">
    <source>
        <dbReference type="EMBL" id="KAK7454662.1"/>
    </source>
</evidence>
<keyword evidence="1" id="KW-0175">Coiled coil</keyword>
<feature type="compositionally biased region" description="Basic and acidic residues" evidence="2">
    <location>
        <begin position="237"/>
        <end position="299"/>
    </location>
</feature>
<feature type="region of interest" description="Disordered" evidence="2">
    <location>
        <begin position="121"/>
        <end position="140"/>
    </location>
</feature>
<evidence type="ECO:0000256" key="1">
    <source>
        <dbReference type="ARBA" id="ARBA00023054"/>
    </source>
</evidence>
<feature type="region of interest" description="Disordered" evidence="2">
    <location>
        <begin position="150"/>
        <end position="175"/>
    </location>
</feature>
<dbReference type="Proteomes" id="UP001498398">
    <property type="component" value="Unassembled WGS sequence"/>
</dbReference>
<dbReference type="Pfam" id="PF13300">
    <property type="entry name" value="DUF4078"/>
    <property type="match status" value="1"/>
</dbReference>
<protein>
    <submittedName>
        <fullName evidence="3">Uncharacterized protein</fullName>
    </submittedName>
</protein>
<organism evidence="3 4">
    <name type="scientific">Marasmiellus scandens</name>
    <dbReference type="NCBI Taxonomy" id="2682957"/>
    <lineage>
        <taxon>Eukaryota</taxon>
        <taxon>Fungi</taxon>
        <taxon>Dikarya</taxon>
        <taxon>Basidiomycota</taxon>
        <taxon>Agaricomycotina</taxon>
        <taxon>Agaricomycetes</taxon>
        <taxon>Agaricomycetidae</taxon>
        <taxon>Agaricales</taxon>
        <taxon>Marasmiineae</taxon>
        <taxon>Omphalotaceae</taxon>
        <taxon>Marasmiellus</taxon>
    </lineage>
</organism>
<dbReference type="EMBL" id="JBANRG010000024">
    <property type="protein sequence ID" value="KAK7454662.1"/>
    <property type="molecule type" value="Genomic_DNA"/>
</dbReference>
<evidence type="ECO:0000313" key="4">
    <source>
        <dbReference type="Proteomes" id="UP001498398"/>
    </source>
</evidence>
<keyword evidence="4" id="KW-1185">Reference proteome</keyword>
<comment type="caution">
    <text evidence="3">The sequence shown here is derived from an EMBL/GenBank/DDBJ whole genome shotgun (WGS) entry which is preliminary data.</text>
</comment>